<dbReference type="Gene3D" id="3.40.50.720">
    <property type="entry name" value="NAD(P)-binding Rossmann-like Domain"/>
    <property type="match status" value="1"/>
</dbReference>
<accession>A0ABR4LI48</accession>
<feature type="region of interest" description="Disordered" evidence="1">
    <location>
        <begin position="536"/>
        <end position="557"/>
    </location>
</feature>
<keyword evidence="4" id="KW-1185">Reference proteome</keyword>
<evidence type="ECO:0000313" key="4">
    <source>
        <dbReference type="Proteomes" id="UP001610432"/>
    </source>
</evidence>
<dbReference type="SUPFAM" id="SSF51735">
    <property type="entry name" value="NAD(P)-binding Rossmann-fold domains"/>
    <property type="match status" value="1"/>
</dbReference>
<evidence type="ECO:0000256" key="1">
    <source>
        <dbReference type="SAM" id="MobiDB-lite"/>
    </source>
</evidence>
<dbReference type="InterPro" id="IPR027417">
    <property type="entry name" value="P-loop_NTPase"/>
</dbReference>
<gene>
    <name evidence="3" type="ORF">BJX67DRAFT_374064</name>
</gene>
<dbReference type="PANTHER" id="PTHR13748">
    <property type="entry name" value="COBW-RELATED"/>
    <property type="match status" value="1"/>
</dbReference>
<organism evidence="3 4">
    <name type="scientific">Aspergillus lucknowensis</name>
    <dbReference type="NCBI Taxonomy" id="176173"/>
    <lineage>
        <taxon>Eukaryota</taxon>
        <taxon>Fungi</taxon>
        <taxon>Dikarya</taxon>
        <taxon>Ascomycota</taxon>
        <taxon>Pezizomycotina</taxon>
        <taxon>Eurotiomycetes</taxon>
        <taxon>Eurotiomycetidae</taxon>
        <taxon>Eurotiales</taxon>
        <taxon>Aspergillaceae</taxon>
        <taxon>Aspergillus</taxon>
        <taxon>Aspergillus subgen. Nidulantes</taxon>
    </lineage>
</organism>
<dbReference type="Gene3D" id="3.40.50.300">
    <property type="entry name" value="P-loop containing nucleotide triphosphate hydrolases"/>
    <property type="match status" value="1"/>
</dbReference>
<dbReference type="CDD" id="cd03112">
    <property type="entry name" value="CobW-like"/>
    <property type="match status" value="1"/>
</dbReference>
<dbReference type="EMBL" id="JBFXLQ010000043">
    <property type="protein sequence ID" value="KAL2864220.1"/>
    <property type="molecule type" value="Genomic_DNA"/>
</dbReference>
<dbReference type="SUPFAM" id="SSF52540">
    <property type="entry name" value="P-loop containing nucleoside triphosphate hydrolases"/>
    <property type="match status" value="1"/>
</dbReference>
<dbReference type="Proteomes" id="UP001610432">
    <property type="component" value="Unassembled WGS sequence"/>
</dbReference>
<feature type="domain" description="CobW/HypB/UreG nucleotide-binding" evidence="2">
    <location>
        <begin position="256"/>
        <end position="433"/>
    </location>
</feature>
<dbReference type="InterPro" id="IPR002347">
    <property type="entry name" value="SDR_fam"/>
</dbReference>
<dbReference type="GeneID" id="98146565"/>
<feature type="compositionally biased region" description="Polar residues" evidence="1">
    <location>
        <begin position="536"/>
        <end position="545"/>
    </location>
</feature>
<dbReference type="InterPro" id="IPR036291">
    <property type="entry name" value="NAD(P)-bd_dom_sf"/>
</dbReference>
<evidence type="ECO:0000259" key="2">
    <source>
        <dbReference type="Pfam" id="PF02492"/>
    </source>
</evidence>
<feature type="region of interest" description="Disordered" evidence="1">
    <location>
        <begin position="469"/>
        <end position="491"/>
    </location>
</feature>
<reference evidence="3 4" key="1">
    <citation type="submission" date="2024-07" db="EMBL/GenBank/DDBJ databases">
        <title>Section-level genome sequencing and comparative genomics of Aspergillus sections Usti and Cavernicolus.</title>
        <authorList>
            <consortium name="Lawrence Berkeley National Laboratory"/>
            <person name="Nybo J.L."/>
            <person name="Vesth T.C."/>
            <person name="Theobald S."/>
            <person name="Frisvad J.C."/>
            <person name="Larsen T.O."/>
            <person name="Kjaerboelling I."/>
            <person name="Rothschild-Mancinelli K."/>
            <person name="Lyhne E.K."/>
            <person name="Kogle M.E."/>
            <person name="Barry K."/>
            <person name="Clum A."/>
            <person name="Na H."/>
            <person name="Ledsgaard L."/>
            <person name="Lin J."/>
            <person name="Lipzen A."/>
            <person name="Kuo A."/>
            <person name="Riley R."/>
            <person name="Mondo S."/>
            <person name="Labutti K."/>
            <person name="Haridas S."/>
            <person name="Pangalinan J."/>
            <person name="Salamov A.A."/>
            <person name="Simmons B.A."/>
            <person name="Magnuson J.K."/>
            <person name="Chen J."/>
            <person name="Drula E."/>
            <person name="Henrissat B."/>
            <person name="Wiebenga A."/>
            <person name="Lubbers R.J."/>
            <person name="Gomes A.C."/>
            <person name="Macurrencykelacurrency M.R."/>
            <person name="Stajich J."/>
            <person name="Grigoriev I.V."/>
            <person name="Mortensen U.H."/>
            <person name="De Vries R.P."/>
            <person name="Baker S.E."/>
            <person name="Andersen M.R."/>
        </authorList>
    </citation>
    <scope>NUCLEOTIDE SEQUENCE [LARGE SCALE GENOMIC DNA]</scope>
    <source>
        <strain evidence="3 4">CBS 449.75</strain>
    </source>
</reference>
<comment type="caution">
    <text evidence="3">The sequence shown here is derived from an EMBL/GenBank/DDBJ whole genome shotgun (WGS) entry which is preliminary data.</text>
</comment>
<protein>
    <recommendedName>
        <fullName evidence="2">CobW/HypB/UreG nucleotide-binding domain-containing protein</fullName>
    </recommendedName>
</protein>
<evidence type="ECO:0000313" key="3">
    <source>
        <dbReference type="EMBL" id="KAL2864220.1"/>
    </source>
</evidence>
<dbReference type="InterPro" id="IPR003495">
    <property type="entry name" value="CobW/HypB/UreG_nucleotide-bd"/>
</dbReference>
<name>A0ABR4LI48_9EURO</name>
<proteinExistence type="predicted"/>
<dbReference type="InterPro" id="IPR051316">
    <property type="entry name" value="Zinc-reg_GTPase_activator"/>
</dbReference>
<dbReference type="PANTHER" id="PTHR13748:SF62">
    <property type="entry name" value="COBW DOMAIN-CONTAINING PROTEIN"/>
    <property type="match status" value="1"/>
</dbReference>
<dbReference type="RefSeq" id="XP_070883199.1">
    <property type="nucleotide sequence ID" value="XM_071031493.1"/>
</dbReference>
<dbReference type="Pfam" id="PF02492">
    <property type="entry name" value="cobW"/>
    <property type="match status" value="1"/>
</dbReference>
<dbReference type="Pfam" id="PF00106">
    <property type="entry name" value="adh_short"/>
    <property type="match status" value="1"/>
</dbReference>
<feature type="compositionally biased region" description="Basic and acidic residues" evidence="1">
    <location>
        <begin position="472"/>
        <end position="491"/>
    </location>
</feature>
<sequence length="629" mass="68607">MAFPYKHFLIIGATSGIGRALAERLIESGAKVTAVGRRKERLDEFVAKYGEDKASSIVFDISQTDKVPQFAKDVVAKYPGIDCIFLNAGMQRYHNLASDEGWNLEGFEYEIHLNLMSTIALVHAFLPFLKAKAETTPASLIFTGTNLSVIPIAWAPGYSASKAALNVFTLSLREQLKGKSNLKVIEISPPAVQTELHDHLGAAGRKFGMPLDEFADEALRGLQSGLDTVVVVGKAAPHELFFDILEKRRKAMPPTPITILTGFLGSGKTTLLLNLLPQLPKGYKLALLKNEFGDLAIDSQLASTSAISGVRELLNGCICCNLVGQLSDALTQLRTEVQPAPDRIIIETSGSAFPATLAMEVNRLARESADEDPEGGYILDGVVSVIDVENWAGYEDTSYTAKLQAKYTDLIVFNKWEGVSERRFDEVLDRVGDLEVQTAWVKSDKGRVERDVLLGIDGALFAKEGEGTLLDGEGHENGHGHGHEHKHDHQSEVEVLSLSLRGNSGTVDVPALERLLSTASKEEVYRIKGILRCSRQSPPAMSSDNLDQRPKSDSSGESTPAYYILNWAFGRWTSTPSEIVSEAADPTVIARITFILARYESAKWKKRLESGGLVQGEGGVGELSIERLV</sequence>
<dbReference type="PRINTS" id="PR00081">
    <property type="entry name" value="GDHRDH"/>
</dbReference>